<dbReference type="EMBL" id="OC925554">
    <property type="protein sequence ID" value="CAD7656203.1"/>
    <property type="molecule type" value="Genomic_DNA"/>
</dbReference>
<proteinExistence type="predicted"/>
<dbReference type="AlphaFoldDB" id="A0A7R9M9N6"/>
<keyword evidence="2" id="KW-1185">Reference proteome</keyword>
<evidence type="ECO:0000313" key="2">
    <source>
        <dbReference type="Proteomes" id="UP000728032"/>
    </source>
</evidence>
<gene>
    <name evidence="1" type="ORF">ONB1V03_LOCUS12843</name>
</gene>
<protein>
    <submittedName>
        <fullName evidence="1">Uncharacterized protein</fullName>
    </submittedName>
</protein>
<dbReference type="OrthoDB" id="6535478at2759"/>
<accession>A0A7R9M9N6</accession>
<reference evidence="1" key="1">
    <citation type="submission" date="2020-11" db="EMBL/GenBank/DDBJ databases">
        <authorList>
            <person name="Tran Van P."/>
        </authorList>
    </citation>
    <scope>NUCLEOTIDE SEQUENCE</scope>
</reference>
<organism evidence="1">
    <name type="scientific">Oppiella nova</name>
    <dbReference type="NCBI Taxonomy" id="334625"/>
    <lineage>
        <taxon>Eukaryota</taxon>
        <taxon>Metazoa</taxon>
        <taxon>Ecdysozoa</taxon>
        <taxon>Arthropoda</taxon>
        <taxon>Chelicerata</taxon>
        <taxon>Arachnida</taxon>
        <taxon>Acari</taxon>
        <taxon>Acariformes</taxon>
        <taxon>Sarcoptiformes</taxon>
        <taxon>Oribatida</taxon>
        <taxon>Brachypylina</taxon>
        <taxon>Oppioidea</taxon>
        <taxon>Oppiidae</taxon>
        <taxon>Oppiella</taxon>
    </lineage>
</organism>
<sequence>MTGVVNKYWFNCVAATDLEKLTKIKSLLCVPNKTDTAIVDKVIECRNQTAEEIVSIKNLETKLTDCVKKANVSAYTKVDQTVMERKQALIMYCDNTFFDCLVQTELVSLCIPELNI</sequence>
<evidence type="ECO:0000313" key="1">
    <source>
        <dbReference type="EMBL" id="CAD7656203.1"/>
    </source>
</evidence>
<dbReference type="Proteomes" id="UP000728032">
    <property type="component" value="Unassembled WGS sequence"/>
</dbReference>
<dbReference type="EMBL" id="CAJPVJ010010729">
    <property type="protein sequence ID" value="CAG2173390.1"/>
    <property type="molecule type" value="Genomic_DNA"/>
</dbReference>
<name>A0A7R9M9N6_9ACAR</name>